<accession>A0A3M0KQN9</accession>
<protein>
    <submittedName>
        <fullName evidence="1">Uncharacterized protein</fullName>
    </submittedName>
</protein>
<dbReference type="Proteomes" id="UP000269221">
    <property type="component" value="Unassembled WGS sequence"/>
</dbReference>
<keyword evidence="2" id="KW-1185">Reference proteome</keyword>
<comment type="caution">
    <text evidence="1">The sequence shown here is derived from an EMBL/GenBank/DDBJ whole genome shotgun (WGS) entry which is preliminary data.</text>
</comment>
<organism evidence="1 2">
    <name type="scientific">Hirundo rustica rustica</name>
    <dbReference type="NCBI Taxonomy" id="333673"/>
    <lineage>
        <taxon>Eukaryota</taxon>
        <taxon>Metazoa</taxon>
        <taxon>Chordata</taxon>
        <taxon>Craniata</taxon>
        <taxon>Vertebrata</taxon>
        <taxon>Euteleostomi</taxon>
        <taxon>Archelosauria</taxon>
        <taxon>Archosauria</taxon>
        <taxon>Dinosauria</taxon>
        <taxon>Saurischia</taxon>
        <taxon>Theropoda</taxon>
        <taxon>Coelurosauria</taxon>
        <taxon>Aves</taxon>
        <taxon>Neognathae</taxon>
        <taxon>Neoaves</taxon>
        <taxon>Telluraves</taxon>
        <taxon>Australaves</taxon>
        <taxon>Passeriformes</taxon>
        <taxon>Sylvioidea</taxon>
        <taxon>Hirundinidae</taxon>
        <taxon>Hirundo</taxon>
    </lineage>
</organism>
<dbReference type="AlphaFoldDB" id="A0A3M0KQN9"/>
<reference evidence="1 2" key="1">
    <citation type="submission" date="2018-07" db="EMBL/GenBank/DDBJ databases">
        <title>A high quality draft genome assembly of the barn swallow (H. rustica rustica).</title>
        <authorList>
            <person name="Formenti G."/>
            <person name="Chiara M."/>
            <person name="Poveda L."/>
            <person name="Francoijs K.-J."/>
            <person name="Bonisoli-Alquati A."/>
            <person name="Canova L."/>
            <person name="Gianfranceschi L."/>
            <person name="Horner D.S."/>
            <person name="Saino N."/>
        </authorList>
    </citation>
    <scope>NUCLEOTIDE SEQUENCE [LARGE SCALE GENOMIC DNA]</scope>
    <source>
        <strain evidence="1">Chelidonia</strain>
        <tissue evidence="1">Blood</tissue>
    </source>
</reference>
<evidence type="ECO:0000313" key="1">
    <source>
        <dbReference type="EMBL" id="RMC13190.1"/>
    </source>
</evidence>
<sequence length="329" mass="37222">MGCRELQGFVWALMTTSAHTGKQQPRGLESSLKPTADFSFMTNVECSTPVLLIPQQLKREHELFGQSVQEDHFLRDDGGQELDLAKDMDRPTFCEEELSHDVGDAEKASVPGRGLHMALMRGEQTLWTKVQFMEFREWGDILCPICYVIQLGEKDRYERNGHFSAFLNIPSVASVKARDQHMSKQLEDMQCFERGRQLHCTVMSQDNSHGRGSSLKSSIAHRREAQHRLWTMIITDFRIPTRPIVFVLGPYLALHYEVEMGAAVEVDWGDVGKVPRSQEAEEYINGPLHAILLPAAVRSISRTPILPLSKINQGAPVLTQIEFSAFMDL</sequence>
<dbReference type="EMBL" id="QRBI01000106">
    <property type="protein sequence ID" value="RMC13190.1"/>
    <property type="molecule type" value="Genomic_DNA"/>
</dbReference>
<name>A0A3M0KQN9_HIRRU</name>
<proteinExistence type="predicted"/>
<gene>
    <name evidence="1" type="ORF">DUI87_10724</name>
</gene>
<evidence type="ECO:0000313" key="2">
    <source>
        <dbReference type="Proteomes" id="UP000269221"/>
    </source>
</evidence>